<dbReference type="InterPro" id="IPR001525">
    <property type="entry name" value="C5_MeTfrase"/>
</dbReference>
<dbReference type="Pfam" id="PF00145">
    <property type="entry name" value="DNA_methylase"/>
    <property type="match status" value="1"/>
</dbReference>
<keyword evidence="10" id="KW-1185">Reference proteome</keyword>
<dbReference type="PANTHER" id="PTHR10629">
    <property type="entry name" value="CYTOSINE-SPECIFIC METHYLTRANSFERASE"/>
    <property type="match status" value="1"/>
</dbReference>
<dbReference type="EC" id="2.1.1.37" evidence="1"/>
<keyword evidence="3 7" id="KW-0808">Transferase</keyword>
<reference evidence="9 10" key="1">
    <citation type="submission" date="2020-01" db="EMBL/GenBank/DDBJ databases">
        <title>Comparative genomics of meat spoilage bacteria.</title>
        <authorList>
            <person name="Hilgarth M."/>
            <person name="Vogel R.F."/>
        </authorList>
    </citation>
    <scope>NUCLEOTIDE SEQUENCE [LARGE SCALE GENOMIC DNA]</scope>
    <source>
        <strain evidence="9 10">TMW2.2077</strain>
    </source>
</reference>
<evidence type="ECO:0000313" key="10">
    <source>
        <dbReference type="Proteomes" id="UP000809529"/>
    </source>
</evidence>
<sequence length="562" mass="62286">MWIPPSEAQSFSDAVFTDEFNDISKACSLNPNQPPSNPHDCVFLRGNTLSITIAPSKHTELPLVIMPSKYQASVSKKDHHRAACIGYSQGLRETLPTLKTTVSGQEPMKKLETLPPLPAHGQPLMFADLFAGCGGLSLGLSLAGLNGVFAVERDKMAFSTLSANLLEGRDVPVPQFEWPDWLDRKAWGIDEILEQHPLELSKLQGKVHVLAGGPPCQGFSFAGKRLESDPRNQLFEKYVEMVKAIQPAAIVLENVPGMKVAHKAKFWKELGITQVKPQSYYDKLVESLDRVGYQVLGRIVDSSLFGVPQKRPRLIVIGIRKDLASHLRGGVTRAFELLEEARLKQLQELGLPETVSASEAISDLEIKYTGTRPCTDASSRSGFQELAYKGPRTPYQTLMQQGGDGSMDSVRLAKHKPEISERFMKILQDPECTKGNLMSLAQREKYGLKKHRICLMRAENPAPTITTLPDDVLHYSEPRILTVRESARLQSFPDWFQFRGKFTTGGSRRTKECPRYTQVGNAVPPYLARAIGLAIRSVLEEAMAGVSQQTANEVKQEILAIA</sequence>
<dbReference type="PROSITE" id="PS51679">
    <property type="entry name" value="SAM_MT_C5"/>
    <property type="match status" value="1"/>
</dbReference>
<keyword evidence="2 7" id="KW-0489">Methyltransferase</keyword>
<comment type="caution">
    <text evidence="9">The sequence shown here is derived from an EMBL/GenBank/DDBJ whole genome shotgun (WGS) entry which is preliminary data.</text>
</comment>
<dbReference type="GO" id="GO:0008168">
    <property type="term" value="F:methyltransferase activity"/>
    <property type="evidence" value="ECO:0007669"/>
    <property type="project" value="UniProtKB-KW"/>
</dbReference>
<evidence type="ECO:0000256" key="5">
    <source>
        <dbReference type="ARBA" id="ARBA00022747"/>
    </source>
</evidence>
<evidence type="ECO:0000256" key="8">
    <source>
        <dbReference type="RuleBase" id="RU000416"/>
    </source>
</evidence>
<evidence type="ECO:0000313" key="9">
    <source>
        <dbReference type="EMBL" id="MBM1194265.1"/>
    </source>
</evidence>
<dbReference type="PANTHER" id="PTHR10629:SF52">
    <property type="entry name" value="DNA (CYTOSINE-5)-METHYLTRANSFERASE 1"/>
    <property type="match status" value="1"/>
</dbReference>
<evidence type="ECO:0000256" key="3">
    <source>
        <dbReference type="ARBA" id="ARBA00022679"/>
    </source>
</evidence>
<dbReference type="SUPFAM" id="SSF53335">
    <property type="entry name" value="S-adenosyl-L-methionine-dependent methyltransferases"/>
    <property type="match status" value="1"/>
</dbReference>
<dbReference type="InterPro" id="IPR031303">
    <property type="entry name" value="C5_meth_CS"/>
</dbReference>
<gene>
    <name evidence="9" type="ORF">GYN02_03610</name>
</gene>
<dbReference type="PRINTS" id="PR00105">
    <property type="entry name" value="C5METTRFRASE"/>
</dbReference>
<dbReference type="NCBIfam" id="TIGR00675">
    <property type="entry name" value="dcm"/>
    <property type="match status" value="1"/>
</dbReference>
<dbReference type="InterPro" id="IPR050390">
    <property type="entry name" value="C5-Methyltransferase"/>
</dbReference>
<dbReference type="RefSeq" id="WP_203302184.1">
    <property type="nucleotide sequence ID" value="NZ_JAAEBW010000002.1"/>
</dbReference>
<feature type="active site" evidence="7">
    <location>
        <position position="216"/>
    </location>
</feature>
<keyword evidence="5" id="KW-0680">Restriction system</keyword>
<proteinExistence type="inferred from homology"/>
<dbReference type="Gene3D" id="3.90.120.10">
    <property type="entry name" value="DNA Methylase, subunit A, domain 2"/>
    <property type="match status" value="1"/>
</dbReference>
<protein>
    <recommendedName>
        <fullName evidence="1">DNA (cytosine-5-)-methyltransferase</fullName>
        <ecNumber evidence="1">2.1.1.37</ecNumber>
    </recommendedName>
</protein>
<dbReference type="PROSITE" id="PS00095">
    <property type="entry name" value="C5_MTASE_2"/>
    <property type="match status" value="1"/>
</dbReference>
<comment type="catalytic activity">
    <reaction evidence="6">
        <text>a 2'-deoxycytidine in DNA + S-adenosyl-L-methionine = a 5-methyl-2'-deoxycytidine in DNA + S-adenosyl-L-homocysteine + H(+)</text>
        <dbReference type="Rhea" id="RHEA:13681"/>
        <dbReference type="Rhea" id="RHEA-COMP:11369"/>
        <dbReference type="Rhea" id="RHEA-COMP:11370"/>
        <dbReference type="ChEBI" id="CHEBI:15378"/>
        <dbReference type="ChEBI" id="CHEBI:57856"/>
        <dbReference type="ChEBI" id="CHEBI:59789"/>
        <dbReference type="ChEBI" id="CHEBI:85452"/>
        <dbReference type="ChEBI" id="CHEBI:85454"/>
        <dbReference type="EC" id="2.1.1.37"/>
    </reaction>
</comment>
<evidence type="ECO:0000256" key="6">
    <source>
        <dbReference type="ARBA" id="ARBA00047422"/>
    </source>
</evidence>
<dbReference type="InterPro" id="IPR029063">
    <property type="entry name" value="SAM-dependent_MTases_sf"/>
</dbReference>
<keyword evidence="4 7" id="KW-0949">S-adenosyl-L-methionine</keyword>
<evidence type="ECO:0000256" key="7">
    <source>
        <dbReference type="PROSITE-ProRule" id="PRU01016"/>
    </source>
</evidence>
<evidence type="ECO:0000256" key="4">
    <source>
        <dbReference type="ARBA" id="ARBA00022691"/>
    </source>
</evidence>
<evidence type="ECO:0000256" key="2">
    <source>
        <dbReference type="ARBA" id="ARBA00022603"/>
    </source>
</evidence>
<name>A0ABS1ZCS1_9PSED</name>
<accession>A0ABS1ZCS1</accession>
<dbReference type="EMBL" id="JAAEBW010000002">
    <property type="protein sequence ID" value="MBM1194265.1"/>
    <property type="molecule type" value="Genomic_DNA"/>
</dbReference>
<dbReference type="Proteomes" id="UP000809529">
    <property type="component" value="Unassembled WGS sequence"/>
</dbReference>
<dbReference type="GO" id="GO:0032259">
    <property type="term" value="P:methylation"/>
    <property type="evidence" value="ECO:0007669"/>
    <property type="project" value="UniProtKB-KW"/>
</dbReference>
<evidence type="ECO:0000256" key="1">
    <source>
        <dbReference type="ARBA" id="ARBA00011975"/>
    </source>
</evidence>
<organism evidence="9 10">
    <name type="scientific">Pseudomonas weihenstephanensis</name>
    <dbReference type="NCBI Taxonomy" id="1608994"/>
    <lineage>
        <taxon>Bacteria</taxon>
        <taxon>Pseudomonadati</taxon>
        <taxon>Pseudomonadota</taxon>
        <taxon>Gammaproteobacteria</taxon>
        <taxon>Pseudomonadales</taxon>
        <taxon>Pseudomonadaceae</taxon>
        <taxon>Pseudomonas</taxon>
    </lineage>
</organism>
<comment type="similarity">
    <text evidence="7 8">Belongs to the class I-like SAM-binding methyltransferase superfamily. C5-methyltransferase family.</text>
</comment>
<dbReference type="Gene3D" id="3.40.50.150">
    <property type="entry name" value="Vaccinia Virus protein VP39"/>
    <property type="match status" value="1"/>
</dbReference>